<dbReference type="EMBL" id="CP003620">
    <property type="protein sequence ID" value="AFZ11264.1"/>
    <property type="molecule type" value="Genomic_DNA"/>
</dbReference>
<evidence type="ECO:0000313" key="2">
    <source>
        <dbReference type="Proteomes" id="UP000010472"/>
    </source>
</evidence>
<gene>
    <name evidence="1" type="ORF">Cri9333_0277</name>
</gene>
<dbReference type="STRING" id="1173022.Cri9333_0277"/>
<reference evidence="1 2" key="1">
    <citation type="submission" date="2012-06" db="EMBL/GenBank/DDBJ databases">
        <title>Finished chromosome of genome of Crinalium epipsammum PCC 9333.</title>
        <authorList>
            <consortium name="US DOE Joint Genome Institute"/>
            <person name="Gugger M."/>
            <person name="Coursin T."/>
            <person name="Rippka R."/>
            <person name="Tandeau De Marsac N."/>
            <person name="Huntemann M."/>
            <person name="Wei C.-L."/>
            <person name="Han J."/>
            <person name="Detter J.C."/>
            <person name="Han C."/>
            <person name="Tapia R."/>
            <person name="Davenport K."/>
            <person name="Daligault H."/>
            <person name="Erkkila T."/>
            <person name="Gu W."/>
            <person name="Munk A.C.C."/>
            <person name="Teshima H."/>
            <person name="Xu Y."/>
            <person name="Chain P."/>
            <person name="Chen A."/>
            <person name="Krypides N."/>
            <person name="Mavromatis K."/>
            <person name="Markowitz V."/>
            <person name="Szeto E."/>
            <person name="Ivanova N."/>
            <person name="Mikhailova N."/>
            <person name="Ovchinnikova G."/>
            <person name="Pagani I."/>
            <person name="Pati A."/>
            <person name="Goodwin L."/>
            <person name="Peters L."/>
            <person name="Pitluck S."/>
            <person name="Woyke T."/>
            <person name="Kerfeld C."/>
        </authorList>
    </citation>
    <scope>NUCLEOTIDE SEQUENCE [LARGE SCALE GENOMIC DNA]</scope>
    <source>
        <strain evidence="1 2">PCC 9333</strain>
    </source>
</reference>
<organism evidence="1 2">
    <name type="scientific">Crinalium epipsammum PCC 9333</name>
    <dbReference type="NCBI Taxonomy" id="1173022"/>
    <lineage>
        <taxon>Bacteria</taxon>
        <taxon>Bacillati</taxon>
        <taxon>Cyanobacteriota</taxon>
        <taxon>Cyanophyceae</taxon>
        <taxon>Gomontiellales</taxon>
        <taxon>Gomontiellaceae</taxon>
        <taxon>Crinalium</taxon>
    </lineage>
</organism>
<name>K9VUM4_9CYAN</name>
<dbReference type="HOGENOM" id="CLU_3198736_0_0_3"/>
<proteinExistence type="predicted"/>
<keyword evidence="2" id="KW-1185">Reference proteome</keyword>
<sequence>MKLGIAVVAIEPAATNYPSSLTVQVLLQLSVGMAVSGIMLRKLEF</sequence>
<evidence type="ECO:0000313" key="1">
    <source>
        <dbReference type="EMBL" id="AFZ11264.1"/>
    </source>
</evidence>
<protein>
    <submittedName>
        <fullName evidence="1">Uncharacterized protein</fullName>
    </submittedName>
</protein>
<dbReference type="AlphaFoldDB" id="K9VUM4"/>
<dbReference type="RefSeq" id="WP_015201406.1">
    <property type="nucleotide sequence ID" value="NC_019753.1"/>
</dbReference>
<dbReference type="KEGG" id="cep:Cri9333_0277"/>
<dbReference type="Proteomes" id="UP000010472">
    <property type="component" value="Chromosome"/>
</dbReference>
<accession>K9VUM4</accession>